<feature type="binding site" evidence="7">
    <location>
        <position position="43"/>
    </location>
    <ligand>
        <name>L-glutamate</name>
        <dbReference type="ChEBI" id="CHEBI:29985"/>
    </ligand>
</feature>
<keyword evidence="1 7" id="KW-0436">Ligase</keyword>
<dbReference type="GO" id="GO:0006424">
    <property type="term" value="P:glutamyl-tRNA aminoacylation"/>
    <property type="evidence" value="ECO:0007669"/>
    <property type="project" value="InterPro"/>
</dbReference>
<keyword evidence="11" id="KW-1185">Reference proteome</keyword>
<evidence type="ECO:0000313" key="11">
    <source>
        <dbReference type="Proteomes" id="UP000244989"/>
    </source>
</evidence>
<dbReference type="InterPro" id="IPR014729">
    <property type="entry name" value="Rossmann-like_a/b/a_fold"/>
</dbReference>
<evidence type="ECO:0000256" key="4">
    <source>
        <dbReference type="ARBA" id="ARBA00022833"/>
    </source>
</evidence>
<dbReference type="OrthoDB" id="9807503at2"/>
<feature type="binding site" evidence="7">
    <location>
        <position position="208"/>
    </location>
    <ligand>
        <name>L-glutamate</name>
        <dbReference type="ChEBI" id="CHEBI:29985"/>
    </ligand>
</feature>
<comment type="caution">
    <text evidence="10">The sequence shown here is derived from an EMBL/GenBank/DDBJ whole genome shotgun (WGS) entry which is preliminary data.</text>
</comment>
<dbReference type="SUPFAM" id="SSF52374">
    <property type="entry name" value="Nucleotidylyl transferase"/>
    <property type="match status" value="1"/>
</dbReference>
<proteinExistence type="inferred from homology"/>
<feature type="binding site" evidence="7">
    <location>
        <position position="101"/>
    </location>
    <ligand>
        <name>Zn(2+)</name>
        <dbReference type="ChEBI" id="CHEBI:29105"/>
    </ligand>
</feature>
<dbReference type="InterPro" id="IPR049940">
    <property type="entry name" value="GluQ/Sye"/>
</dbReference>
<feature type="binding site" evidence="7">
    <location>
        <begin position="7"/>
        <end position="11"/>
    </location>
    <ligand>
        <name>L-glutamate</name>
        <dbReference type="ChEBI" id="CHEBI:29985"/>
    </ligand>
</feature>
<keyword evidence="8" id="KW-0648">Protein biosynthesis</keyword>
<accession>A0A2U1T5L0</accession>
<dbReference type="PANTHER" id="PTHR43311">
    <property type="entry name" value="GLUTAMATE--TRNA LIGASE"/>
    <property type="match status" value="1"/>
</dbReference>
<protein>
    <recommendedName>
        <fullName evidence="7">Glutamyl-Q tRNA(Asp) synthetase</fullName>
        <shortName evidence="7">Glu-Q-RSs</shortName>
        <ecNumber evidence="7">6.1.1.-</ecNumber>
    </recommendedName>
</protein>
<organism evidence="10 11">
    <name type="scientific">Corynebacterium yudongzhengii</name>
    <dbReference type="NCBI Taxonomy" id="2080740"/>
    <lineage>
        <taxon>Bacteria</taxon>
        <taxon>Bacillati</taxon>
        <taxon>Actinomycetota</taxon>
        <taxon>Actinomycetes</taxon>
        <taxon>Mycobacteriales</taxon>
        <taxon>Corynebacteriaceae</taxon>
        <taxon>Corynebacterium</taxon>
    </lineage>
</organism>
<comment type="function">
    <text evidence="7">Catalyzes the tRNA-independent activation of glutamate in presence of ATP and the subsequent transfer of glutamate onto a tRNA(Asp). Glutamate is transferred on the 2-amino-5-(4,5-dihydroxy-2-cyclopenten-1-yl) moiety of the queuosine in the wobble position of the QUC anticodon.</text>
</comment>
<evidence type="ECO:0000259" key="9">
    <source>
        <dbReference type="Pfam" id="PF00749"/>
    </source>
</evidence>
<feature type="binding site" evidence="7">
    <location>
        <position position="99"/>
    </location>
    <ligand>
        <name>Zn(2+)</name>
        <dbReference type="ChEBI" id="CHEBI:29105"/>
    </ligand>
</feature>
<feature type="short sequence motif" description="'KMSKS' region" evidence="7">
    <location>
        <begin position="246"/>
        <end position="250"/>
    </location>
</feature>
<evidence type="ECO:0000256" key="7">
    <source>
        <dbReference type="HAMAP-Rule" id="MF_01428"/>
    </source>
</evidence>
<dbReference type="PANTHER" id="PTHR43311:SF1">
    <property type="entry name" value="GLUTAMYL-Q TRNA(ASP) SYNTHETASE"/>
    <property type="match status" value="1"/>
</dbReference>
<sequence>MNAKAGRYAPSPSGDLHFGNLRTAVLAWLFARLSGRRFYLRVEDIDSQRSSRTSAERQIEDLQALGIDFDGEVIYQSERLGRYEEVLGELEERGLIYECYCTRRDIQVAASAAHARPGIYPGTCRDLNPAERERKRAETAAAGRVPSLRLRTDTASFTVHDYFAGEYASDVDDFIIRRGGNIGQAGDFAYNFVVVIDDGDCGIDQITRGDDLLDSSGRQAYLADLLGFQVPSYVHVPLVLGPEGKRLAKRDGAVTLREMSAQPGGRGGVVKRLCASLGYPETATLQELLEVFDPTEMPREPVVFDDAFDQEPR</sequence>
<dbReference type="InterPro" id="IPR022380">
    <property type="entry name" value="Glu-Q_tRNA(Asp)_Synthase"/>
</dbReference>
<keyword evidence="4 7" id="KW-0862">Zinc</keyword>
<feature type="short sequence motif" description="'HIGH' region" evidence="7">
    <location>
        <begin position="10"/>
        <end position="20"/>
    </location>
</feature>
<evidence type="ECO:0000256" key="3">
    <source>
        <dbReference type="ARBA" id="ARBA00022741"/>
    </source>
</evidence>
<comment type="cofactor">
    <cofactor evidence="7">
        <name>Zn(2+)</name>
        <dbReference type="ChEBI" id="CHEBI:29105"/>
    </cofactor>
    <text evidence="7">Binds 1 zinc ion per subunit.</text>
</comment>
<keyword evidence="6 7" id="KW-0030">Aminoacyl-tRNA synthetase</keyword>
<dbReference type="AlphaFoldDB" id="A0A2U1T5L0"/>
<feature type="binding site" evidence="7">
    <location>
        <position position="190"/>
    </location>
    <ligand>
        <name>L-glutamate</name>
        <dbReference type="ChEBI" id="CHEBI:29985"/>
    </ligand>
</feature>
<gene>
    <name evidence="7" type="primary">gluQ</name>
    <name evidence="10" type="ORF">DF222_08405</name>
</gene>
<dbReference type="KEGG" id="cyz:C3B44_00745"/>
<keyword evidence="5 7" id="KW-0067">ATP-binding</keyword>
<feature type="domain" description="Glutamyl/glutaminyl-tRNA synthetase class Ib catalytic" evidence="9">
    <location>
        <begin position="7"/>
        <end position="259"/>
    </location>
</feature>
<dbReference type="Gene3D" id="3.40.50.620">
    <property type="entry name" value="HUPs"/>
    <property type="match status" value="1"/>
</dbReference>
<dbReference type="EC" id="6.1.1.-" evidence="7"/>
<evidence type="ECO:0000256" key="5">
    <source>
        <dbReference type="ARBA" id="ARBA00022840"/>
    </source>
</evidence>
<reference evidence="11" key="1">
    <citation type="submission" date="2018-04" db="EMBL/GenBank/DDBJ databases">
        <authorList>
            <person name="Liu S."/>
            <person name="Wang Z."/>
            <person name="Li J."/>
        </authorList>
    </citation>
    <scope>NUCLEOTIDE SEQUENCE [LARGE SCALE GENOMIC DNA]</scope>
    <source>
        <strain evidence="11">2189</strain>
    </source>
</reference>
<dbReference type="Proteomes" id="UP000244989">
    <property type="component" value="Unassembled WGS sequence"/>
</dbReference>
<keyword evidence="2 7" id="KW-0479">Metal-binding</keyword>
<keyword evidence="3 7" id="KW-0547">Nucleotide-binding</keyword>
<evidence type="ECO:0000313" key="10">
    <source>
        <dbReference type="EMBL" id="PWC01294.1"/>
    </source>
</evidence>
<feature type="binding site" evidence="7">
    <location>
        <position position="120"/>
    </location>
    <ligand>
        <name>Zn(2+)</name>
        <dbReference type="ChEBI" id="CHEBI:29105"/>
    </ligand>
</feature>
<feature type="binding site" evidence="7">
    <location>
        <position position="124"/>
    </location>
    <ligand>
        <name>Zn(2+)</name>
        <dbReference type="ChEBI" id="CHEBI:29105"/>
    </ligand>
</feature>
<dbReference type="GO" id="GO:0008270">
    <property type="term" value="F:zinc ion binding"/>
    <property type="evidence" value="ECO:0007669"/>
    <property type="project" value="UniProtKB-UniRule"/>
</dbReference>
<dbReference type="GO" id="GO:0004818">
    <property type="term" value="F:glutamate-tRNA ligase activity"/>
    <property type="evidence" value="ECO:0007669"/>
    <property type="project" value="TreeGrafter"/>
</dbReference>
<dbReference type="PRINTS" id="PR00987">
    <property type="entry name" value="TRNASYNTHGLU"/>
</dbReference>
<feature type="binding site" evidence="7">
    <location>
        <position position="249"/>
    </location>
    <ligand>
        <name>ATP</name>
        <dbReference type="ChEBI" id="CHEBI:30616"/>
    </ligand>
</feature>
<dbReference type="Pfam" id="PF00749">
    <property type="entry name" value="tRNA-synt_1c"/>
    <property type="match status" value="1"/>
</dbReference>
<evidence type="ECO:0000256" key="1">
    <source>
        <dbReference type="ARBA" id="ARBA00022598"/>
    </source>
</evidence>
<evidence type="ECO:0000256" key="8">
    <source>
        <dbReference type="RuleBase" id="RU363037"/>
    </source>
</evidence>
<dbReference type="GO" id="GO:0006400">
    <property type="term" value="P:tRNA modification"/>
    <property type="evidence" value="ECO:0007669"/>
    <property type="project" value="InterPro"/>
</dbReference>
<dbReference type="NCBIfam" id="NF004315">
    <property type="entry name" value="PRK05710.1-4"/>
    <property type="match status" value="1"/>
</dbReference>
<evidence type="ECO:0000256" key="2">
    <source>
        <dbReference type="ARBA" id="ARBA00022723"/>
    </source>
</evidence>
<dbReference type="EMBL" id="QEEZ01000015">
    <property type="protein sequence ID" value="PWC01294.1"/>
    <property type="molecule type" value="Genomic_DNA"/>
</dbReference>
<dbReference type="GO" id="GO:0005829">
    <property type="term" value="C:cytosol"/>
    <property type="evidence" value="ECO:0007669"/>
    <property type="project" value="TreeGrafter"/>
</dbReference>
<evidence type="ECO:0000256" key="6">
    <source>
        <dbReference type="ARBA" id="ARBA00023146"/>
    </source>
</evidence>
<dbReference type="HAMAP" id="MF_01428">
    <property type="entry name" value="Glu_Q_tRNA_synth"/>
    <property type="match status" value="1"/>
</dbReference>
<dbReference type="RefSeq" id="WP_108430675.1">
    <property type="nucleotide sequence ID" value="NZ_CP026947.1"/>
</dbReference>
<dbReference type="InterPro" id="IPR000924">
    <property type="entry name" value="Glu/Gln-tRNA-synth"/>
</dbReference>
<comment type="similarity">
    <text evidence="7">Belongs to the class-I aminoacyl-tRNA synthetase family. GluQ subfamily.</text>
</comment>
<name>A0A2U1T5L0_9CORY</name>
<dbReference type="InterPro" id="IPR020058">
    <property type="entry name" value="Glu/Gln-tRNA-synth_Ib_cat-dom"/>
</dbReference>
<dbReference type="GO" id="GO:0005524">
    <property type="term" value="F:ATP binding"/>
    <property type="evidence" value="ECO:0007669"/>
    <property type="project" value="UniProtKB-KW"/>
</dbReference>